<evidence type="ECO:0000256" key="1">
    <source>
        <dbReference type="ARBA" id="ARBA00022574"/>
    </source>
</evidence>
<dbReference type="InterPro" id="IPR011044">
    <property type="entry name" value="Quino_amine_DH_bsu"/>
</dbReference>
<dbReference type="GO" id="GO:0008017">
    <property type="term" value="F:microtubule binding"/>
    <property type="evidence" value="ECO:0007669"/>
    <property type="project" value="TreeGrafter"/>
</dbReference>
<proteinExistence type="predicted"/>
<feature type="repeat" description="WD" evidence="3">
    <location>
        <begin position="476"/>
        <end position="507"/>
    </location>
</feature>
<dbReference type="InterPro" id="IPR005108">
    <property type="entry name" value="HELP"/>
</dbReference>
<dbReference type="Proteomes" id="UP001515480">
    <property type="component" value="Unassembled WGS sequence"/>
</dbReference>
<dbReference type="InterPro" id="IPR001680">
    <property type="entry name" value="WD40_rpt"/>
</dbReference>
<dbReference type="InterPro" id="IPR055442">
    <property type="entry name" value="Beta-prop_EML-like_2nd"/>
</dbReference>
<name>A0AB34IH47_PRYPA</name>
<dbReference type="PROSITE" id="PS50294">
    <property type="entry name" value="WD_REPEATS_REGION"/>
    <property type="match status" value="1"/>
</dbReference>
<dbReference type="EMBL" id="JBGBPQ010000025">
    <property type="protein sequence ID" value="KAL1499509.1"/>
    <property type="molecule type" value="Genomic_DNA"/>
</dbReference>
<feature type="repeat" description="WD" evidence="3">
    <location>
        <begin position="1849"/>
        <end position="1890"/>
    </location>
</feature>
<dbReference type="SUPFAM" id="SSF50969">
    <property type="entry name" value="YVTN repeat-like/Quinoprotein amine dehydrogenase"/>
    <property type="match status" value="1"/>
</dbReference>
<evidence type="ECO:0000256" key="4">
    <source>
        <dbReference type="SAM" id="MobiDB-lite"/>
    </source>
</evidence>
<evidence type="ECO:0000313" key="7">
    <source>
        <dbReference type="EMBL" id="KAL1499509.1"/>
    </source>
</evidence>
<feature type="compositionally biased region" description="Acidic residues" evidence="4">
    <location>
        <begin position="1219"/>
        <end position="1233"/>
    </location>
</feature>
<protein>
    <submittedName>
        <fullName evidence="7">Uncharacterized protein</fullName>
    </submittedName>
</protein>
<feature type="domain" description="EML-like second beta-propeller" evidence="6">
    <location>
        <begin position="953"/>
        <end position="1206"/>
    </location>
</feature>
<dbReference type="Gene3D" id="2.130.10.10">
    <property type="entry name" value="YVTN repeat-like/Quinoprotein amine dehydrogenase"/>
    <property type="match status" value="6"/>
</dbReference>
<dbReference type="Pfam" id="PF00400">
    <property type="entry name" value="WD40"/>
    <property type="match status" value="1"/>
</dbReference>
<organism evidence="7 8">
    <name type="scientific">Prymnesium parvum</name>
    <name type="common">Toxic golden alga</name>
    <dbReference type="NCBI Taxonomy" id="97485"/>
    <lineage>
        <taxon>Eukaryota</taxon>
        <taxon>Haptista</taxon>
        <taxon>Haptophyta</taxon>
        <taxon>Prymnesiophyceae</taxon>
        <taxon>Prymnesiales</taxon>
        <taxon>Prymnesiaceae</taxon>
        <taxon>Prymnesium</taxon>
    </lineage>
</organism>
<dbReference type="InterPro" id="IPR055439">
    <property type="entry name" value="Beta-prop_EML_1st"/>
</dbReference>
<dbReference type="InterPro" id="IPR036322">
    <property type="entry name" value="WD40_repeat_dom_sf"/>
</dbReference>
<feature type="domain" description="EML-like second beta-propeller" evidence="6">
    <location>
        <begin position="1706"/>
        <end position="2003"/>
    </location>
</feature>
<feature type="region of interest" description="Disordered" evidence="4">
    <location>
        <begin position="1676"/>
        <end position="1697"/>
    </location>
</feature>
<feature type="region of interest" description="Disordered" evidence="4">
    <location>
        <begin position="1"/>
        <end position="51"/>
    </location>
</feature>
<accession>A0AB34IH47</accession>
<feature type="repeat" description="WD" evidence="3">
    <location>
        <begin position="1719"/>
        <end position="1740"/>
    </location>
</feature>
<keyword evidence="1 3" id="KW-0853">WD repeat</keyword>
<dbReference type="SUPFAM" id="SSF50978">
    <property type="entry name" value="WD40 repeat-like"/>
    <property type="match status" value="4"/>
</dbReference>
<dbReference type="Pfam" id="PF23414">
    <property type="entry name" value="Beta-prop_EML_2"/>
    <property type="match status" value="2"/>
</dbReference>
<dbReference type="PANTHER" id="PTHR13720:SF33">
    <property type="entry name" value="HELP DOMAIN-CONTAINING PROTEIN"/>
    <property type="match status" value="1"/>
</dbReference>
<gene>
    <name evidence="7" type="ORF">AB1Y20_011712</name>
</gene>
<keyword evidence="8" id="KW-1185">Reference proteome</keyword>
<sequence length="2005" mass="216440">MWVRYAASSPPRAGAALPPRETTERCCCGTSRQHAPPRGHAAPPPTPHLPHAPIREQVVRLRRVDLCSALTPLLDAFGRPLTAAGGARAAIHALYWKGGEEEALLVASEQRELHLIPLTAAALPVPLQRPHGPPPRPSHAAAPPALGDGAVLHGLAAHPTEMQFATVGVDGYVRVWSLPGGAAGRDVALLGIQQLPRACACIAYDALGDNLAAGQARATAIFVLSVNPLLLRHQVLPAAAGGGGVQVLRFSPRRAHTPYDITPTSNTTLQHLCTTTCAIRCMHASRRAAPSWHAAPPRIPRRCSRSTGHSTPCISAGESMASAAEANLSLSPTPYSSAYFAGTPPRRVRSHVASPPTPQIDALACLASPILTSSLRPSCGSTCAAGQLRVWNATAGSEILPRADEVVSLEWATTTGAHAFETQGVWPLAHDGSGQAPVTALDRSPEGDAVVCGNAAGMLHVFRYPATQRGAGHRRYRGHAAPVAAVMFSWDDRFVVSLAEDGGFFVWRHWNEVGEHGFSLAQAAVSSSRRALPPWCSAISKLQLTTQSHPRQPSEKLSLAWVHGYRGHDCRQNVFLSARGDAVYPAAAVVVVAGVREGGRRSQRFFTGHTDDILCLAPHPDRRIFASGQKAFYSGGQGRSAPLLVWDSFSLTQLARLSGLHECAVTSCAFSHSGDRLISCGLDSMHTVAMWDWRKGTLLLSAPSSPRPVLGLAFLRSRKGSVAEERIVVCGERELRYGRASSDDKLAGMRWRKAVFGAAAELQTLPCVAVNGDGRVLTGSRRGDLYVWTTKHTLWRRCAAHDGPLQAICICSAQSAAAAFATGGDDGMVLLWGGTYNIVRRLDINNLFARGPLDGFGRPCLVPPRRGVQVSAVCWDALEASLLIGTGANEVLRVGLDHEQTAILTQGHAGGWVEPTAVLMKEMPLTQQERDEREWCQARLPSGSEWHVGCRVRLLSARRLQDPARCVDFSPDGQHLAVGCGSGTLVVLLAHSLQLFLTRRADDAALNAVAFSPDGRLLAAGDEAGRIRIFAVHGADDSPARSYREAAVCAKHTGGVTHLDWSTDSSCLCSNCSMLELRFWDCEGAQMLPEEHHERLVELEWATGGCLYSKETRGVHGITEDWTVEKHARVRTVRMSHGAFAEEKLLVSGDEFQQVKLYSYPCERPNECSSSSCGHAGSITAVRFSFNDRYVMSAGGEDLSVFVWRVRGGGEELPTGEDGVVDEDGQEDESDDSDVEACAGVEVELRQLGEDLDDEELFIVEDPSEGEQLGAVQPWRAAIFPPSNAETAYDSTPPQAFLELSWIYGFRGFDTRRAALWTGRGKRVAYIAASVVVVYDTESHTQTYFRQHTDDVLGLAVHRRRGLVASAQKSYRESGRTRKPTIWVWSVEDGHQALKGPLVFTGCNQRFVSLLCFNSSGDLLCTVGADDDHTLVLWDWQAGEPLCHVQTQKERIFACTFSSFPAAPRPPSTNHSDTEKDFTGRLVLAGKGFARAYSTETLAETRTSTRFALPGRERAAAQLAVGFVDDNVAVVASASGSLLSFRLDTGKLLDTKKEAHAGPIHVLCDASVPSQPGRLLSCGKDGCVRLWRWAAAEGGNGGSLEVLIADDFSFVVPGENALRLNGALSKHCGINERGRLRSMDFLPDGEAGQLVLGTHSSELVQVGSKVEQCHALVHGHAQRPTPSAEDEKLKGGDSTQLEDTVESGALRALAVMTRTHYCATGGDDATIRLWDLKLRRQVTMLPVEAAVTAMAFEELKASHPLVAPARLAVGFEDRGWDVVTVAIGAVATTDGADGTADATFQLIHARRDVGPQGRTRDVRFSPDGQYLAVGCADAAIYLFGESYSLLAVCRGHSSAITHIDWTEDSCVLRSNCMGHELRFWDVPSGEQITLASACRDLSWSTYTVTLGWHCQGIFNNRADGKGIYSVDRSGDGTLLATADEFGMVNLLRYPCVQAQARGKPNRREFSGHSSSALACRWVRGESHEEVESLLSVGGLDLTLFQWRRK</sequence>
<feature type="region of interest" description="Disordered" evidence="4">
    <location>
        <begin position="1213"/>
        <end position="1233"/>
    </location>
</feature>
<feature type="repeat" description="WD" evidence="3">
    <location>
        <begin position="1172"/>
        <end position="1207"/>
    </location>
</feature>
<dbReference type="PANTHER" id="PTHR13720">
    <property type="entry name" value="WD-40 REPEAT PROTEIN"/>
    <property type="match status" value="1"/>
</dbReference>
<dbReference type="InterPro" id="IPR015943">
    <property type="entry name" value="WD40/YVTN_repeat-like_dom_sf"/>
</dbReference>
<dbReference type="InterPro" id="IPR050630">
    <property type="entry name" value="WD_repeat_EMAP"/>
</dbReference>
<feature type="domain" description="EML-like first beta-propeller" evidence="5">
    <location>
        <begin position="602"/>
        <end position="846"/>
    </location>
</feature>
<evidence type="ECO:0000259" key="6">
    <source>
        <dbReference type="Pfam" id="PF23414"/>
    </source>
</evidence>
<dbReference type="Pfam" id="PF23409">
    <property type="entry name" value="Beta-prop_EML"/>
    <property type="match status" value="1"/>
</dbReference>
<dbReference type="PROSITE" id="PS00678">
    <property type="entry name" value="WD_REPEATS_1"/>
    <property type="match status" value="1"/>
</dbReference>
<evidence type="ECO:0000313" key="8">
    <source>
        <dbReference type="Proteomes" id="UP001515480"/>
    </source>
</evidence>
<keyword evidence="2" id="KW-0677">Repeat</keyword>
<reference evidence="7 8" key="1">
    <citation type="journal article" date="2024" name="Science">
        <title>Giant polyketide synthase enzymes in the biosynthesis of giant marine polyether toxins.</title>
        <authorList>
            <person name="Fallon T.R."/>
            <person name="Shende V.V."/>
            <person name="Wierzbicki I.H."/>
            <person name="Pendleton A.L."/>
            <person name="Watervoot N.F."/>
            <person name="Auber R.P."/>
            <person name="Gonzalez D.J."/>
            <person name="Wisecaver J.H."/>
            <person name="Moore B.S."/>
        </authorList>
    </citation>
    <scope>NUCLEOTIDE SEQUENCE [LARGE SCALE GENOMIC DNA]</scope>
    <source>
        <strain evidence="7 8">12B1</strain>
    </source>
</reference>
<dbReference type="InterPro" id="IPR019775">
    <property type="entry name" value="WD40_repeat_CS"/>
</dbReference>
<dbReference type="GO" id="GO:0005929">
    <property type="term" value="C:cilium"/>
    <property type="evidence" value="ECO:0007669"/>
    <property type="project" value="UniProtKB-ARBA"/>
</dbReference>
<comment type="caution">
    <text evidence="7">The sequence shown here is derived from an EMBL/GenBank/DDBJ whole genome shotgun (WGS) entry which is preliminary data.</text>
</comment>
<evidence type="ECO:0000256" key="2">
    <source>
        <dbReference type="ARBA" id="ARBA00022737"/>
    </source>
</evidence>
<evidence type="ECO:0000256" key="3">
    <source>
        <dbReference type="PROSITE-ProRule" id="PRU00221"/>
    </source>
</evidence>
<dbReference type="Pfam" id="PF03451">
    <property type="entry name" value="HELP"/>
    <property type="match status" value="1"/>
</dbReference>
<dbReference type="PROSITE" id="PS50082">
    <property type="entry name" value="WD_REPEATS_2"/>
    <property type="match status" value="4"/>
</dbReference>
<dbReference type="SMART" id="SM00320">
    <property type="entry name" value="WD40"/>
    <property type="match status" value="19"/>
</dbReference>
<evidence type="ECO:0000259" key="5">
    <source>
        <dbReference type="Pfam" id="PF23409"/>
    </source>
</evidence>